<dbReference type="PROSITE" id="PS00092">
    <property type="entry name" value="N6_MTASE"/>
    <property type="match status" value="1"/>
</dbReference>
<dbReference type="GO" id="GO:0003676">
    <property type="term" value="F:nucleic acid binding"/>
    <property type="evidence" value="ECO:0007669"/>
    <property type="project" value="InterPro"/>
</dbReference>
<proteinExistence type="predicted"/>
<dbReference type="HOGENOM" id="CLU_018398_0_0_1"/>
<evidence type="ECO:0008006" key="3">
    <source>
        <dbReference type="Google" id="ProtNLM"/>
    </source>
</evidence>
<dbReference type="STRING" id="717646.M2MXA5"/>
<protein>
    <recommendedName>
        <fullName evidence="3">S-adenosyl-L-methionine-dependent methyltransferase</fullName>
    </recommendedName>
</protein>
<dbReference type="GO" id="GO:0032259">
    <property type="term" value="P:methylation"/>
    <property type="evidence" value="ECO:0007669"/>
    <property type="project" value="InterPro"/>
</dbReference>
<dbReference type="SUPFAM" id="SSF53335">
    <property type="entry name" value="S-adenosyl-L-methionine-dependent methyltransferases"/>
    <property type="match status" value="1"/>
</dbReference>
<evidence type="ECO:0000313" key="1">
    <source>
        <dbReference type="EMBL" id="EMC96188.1"/>
    </source>
</evidence>
<dbReference type="GO" id="GO:0008168">
    <property type="term" value="F:methyltransferase activity"/>
    <property type="evidence" value="ECO:0007669"/>
    <property type="project" value="InterPro"/>
</dbReference>
<dbReference type="EMBL" id="KB445555">
    <property type="protein sequence ID" value="EMC96188.1"/>
    <property type="molecule type" value="Genomic_DNA"/>
</dbReference>
<name>M2MXA5_BAUPA</name>
<dbReference type="OMA" id="MPRIPYS"/>
<dbReference type="InterPro" id="IPR002052">
    <property type="entry name" value="DNA_methylase_N6_adenine_CS"/>
</dbReference>
<dbReference type="Proteomes" id="UP000011761">
    <property type="component" value="Unassembled WGS sequence"/>
</dbReference>
<dbReference type="eggNOG" id="KOG2904">
    <property type="taxonomic scope" value="Eukaryota"/>
</dbReference>
<dbReference type="AlphaFoldDB" id="M2MXA5"/>
<dbReference type="InterPro" id="IPR050320">
    <property type="entry name" value="N5-glutamine_MTase"/>
</dbReference>
<reference evidence="1 2" key="1">
    <citation type="journal article" date="2012" name="PLoS Pathog.">
        <title>Diverse lifestyles and strategies of plant pathogenesis encoded in the genomes of eighteen Dothideomycetes fungi.</title>
        <authorList>
            <person name="Ohm R.A."/>
            <person name="Feau N."/>
            <person name="Henrissat B."/>
            <person name="Schoch C.L."/>
            <person name="Horwitz B.A."/>
            <person name="Barry K.W."/>
            <person name="Condon B.J."/>
            <person name="Copeland A.C."/>
            <person name="Dhillon B."/>
            <person name="Glaser F."/>
            <person name="Hesse C.N."/>
            <person name="Kosti I."/>
            <person name="LaButti K."/>
            <person name="Lindquist E.A."/>
            <person name="Lucas S."/>
            <person name="Salamov A.A."/>
            <person name="Bradshaw R.E."/>
            <person name="Ciuffetti L."/>
            <person name="Hamelin R.C."/>
            <person name="Kema G.H.J."/>
            <person name="Lawrence C."/>
            <person name="Scott J.A."/>
            <person name="Spatafora J.W."/>
            <person name="Turgeon B.G."/>
            <person name="de Wit P.J.G.M."/>
            <person name="Zhong S."/>
            <person name="Goodwin S.B."/>
            <person name="Grigoriev I.V."/>
        </authorList>
    </citation>
    <scope>NUCLEOTIDE SEQUENCE [LARGE SCALE GENOMIC DNA]</scope>
    <source>
        <strain evidence="1 2">UAMH 10762</strain>
    </source>
</reference>
<dbReference type="PANTHER" id="PTHR18895:SF74">
    <property type="entry name" value="MTRF1L RELEASE FACTOR GLUTAMINE METHYLTRANSFERASE"/>
    <property type="match status" value="1"/>
</dbReference>
<dbReference type="Gene3D" id="3.40.50.150">
    <property type="entry name" value="Vaccinia Virus protein VP39"/>
    <property type="match status" value="1"/>
</dbReference>
<evidence type="ECO:0000313" key="2">
    <source>
        <dbReference type="Proteomes" id="UP000011761"/>
    </source>
</evidence>
<dbReference type="RefSeq" id="XP_007676379.1">
    <property type="nucleotide sequence ID" value="XM_007678189.1"/>
</dbReference>
<dbReference type="GeneID" id="19107672"/>
<keyword evidence="2" id="KW-1185">Reference proteome</keyword>
<dbReference type="PANTHER" id="PTHR18895">
    <property type="entry name" value="HEMK METHYLTRANSFERASE"/>
    <property type="match status" value="1"/>
</dbReference>
<dbReference type="KEGG" id="bcom:BAUCODRAFT_122220"/>
<dbReference type="Gene3D" id="1.10.8.10">
    <property type="entry name" value="DNA helicase RuvA subunit, C-terminal domain"/>
    <property type="match status" value="1"/>
</dbReference>
<sequence>MPRISPALVRHAKQTDIRLAKLLPICRSLDSARNELRWLKQHASSIQSDNAPADVLVNRLIARRAKGEPLQYILGSEYFGDLRLECRPGVLIPRPETAASISHLVDLLFQSHTFRSLPRKLQVLDLCTGSGCLPLLFHHEYFKHNLRADTDIRLIGIDISKRALKLARDNLSTQLIAQKAPSSLRSLQKTRFLRADVLHDANIPHQFGIPSVLDALRTLEGTPTPPCFDILISNPPYISSRAFLNTTARSVKLYEPKLALVPQHPAPTCPVNDGDTFYPRILDVARKLDAKVVLVEVGDMEQAVRVASLAIEQGLWDAVEIWRDEPGRQAPAEESVKIGDVCVFVRGVGYGRSVFAYRGSATEWFASEKRVVSV</sequence>
<accession>M2MXA5</accession>
<gene>
    <name evidence="1" type="ORF">BAUCODRAFT_122220</name>
</gene>
<dbReference type="CDD" id="cd02440">
    <property type="entry name" value="AdoMet_MTases"/>
    <property type="match status" value="1"/>
</dbReference>
<dbReference type="InterPro" id="IPR029063">
    <property type="entry name" value="SAM-dependent_MTases_sf"/>
</dbReference>
<dbReference type="GO" id="GO:0005739">
    <property type="term" value="C:mitochondrion"/>
    <property type="evidence" value="ECO:0007669"/>
    <property type="project" value="TreeGrafter"/>
</dbReference>
<dbReference type="OrthoDB" id="269872at2759"/>
<organism evidence="1 2">
    <name type="scientific">Baudoinia panamericana (strain UAMH 10762)</name>
    <name type="common">Angels' share fungus</name>
    <name type="synonym">Baudoinia compniacensis (strain UAMH 10762)</name>
    <dbReference type="NCBI Taxonomy" id="717646"/>
    <lineage>
        <taxon>Eukaryota</taxon>
        <taxon>Fungi</taxon>
        <taxon>Dikarya</taxon>
        <taxon>Ascomycota</taxon>
        <taxon>Pezizomycotina</taxon>
        <taxon>Dothideomycetes</taxon>
        <taxon>Dothideomycetidae</taxon>
        <taxon>Mycosphaerellales</taxon>
        <taxon>Teratosphaeriaceae</taxon>
        <taxon>Baudoinia</taxon>
    </lineage>
</organism>